<dbReference type="RefSeq" id="WP_153863543.1">
    <property type="nucleotide sequence ID" value="NZ_WJQS01000005.1"/>
</dbReference>
<evidence type="ECO:0000256" key="6">
    <source>
        <dbReference type="ARBA" id="ARBA00022806"/>
    </source>
</evidence>
<dbReference type="Gene3D" id="3.30.2060.10">
    <property type="entry name" value="Penicillin-binding protein 1b domain"/>
    <property type="match status" value="1"/>
</dbReference>
<dbReference type="HAMAP" id="MF_00969">
    <property type="entry name" value="TRCF"/>
    <property type="match status" value="1"/>
</dbReference>
<keyword evidence="6" id="KW-0347">Helicase</keyword>
<proteinExistence type="inferred from homology"/>
<dbReference type="InterPro" id="IPR036101">
    <property type="entry name" value="CarD-like/TRCF_RID_sf"/>
</dbReference>
<dbReference type="InterPro" id="IPR014001">
    <property type="entry name" value="Helicase_ATP-bd"/>
</dbReference>
<dbReference type="Proteomes" id="UP000430975">
    <property type="component" value="Unassembled WGS sequence"/>
</dbReference>
<keyword evidence="17" id="KW-1185">Reference proteome</keyword>
<dbReference type="GO" id="GO:0003678">
    <property type="term" value="F:DNA helicase activity"/>
    <property type="evidence" value="ECO:0007669"/>
    <property type="project" value="TreeGrafter"/>
</dbReference>
<dbReference type="Gene3D" id="3.40.50.11180">
    <property type="match status" value="1"/>
</dbReference>
<dbReference type="InterPro" id="IPR048635">
    <property type="entry name" value="MFD_D3"/>
</dbReference>
<dbReference type="Pfam" id="PF02559">
    <property type="entry name" value="CarD_TRCF_RID"/>
    <property type="match status" value="1"/>
</dbReference>
<dbReference type="EMBL" id="WJQS01000005">
    <property type="protein sequence ID" value="MRI85565.1"/>
    <property type="molecule type" value="Genomic_DNA"/>
</dbReference>
<dbReference type="GO" id="GO:0005737">
    <property type="term" value="C:cytoplasm"/>
    <property type="evidence" value="ECO:0007669"/>
    <property type="project" value="UniProtKB-SubCell"/>
</dbReference>
<comment type="similarity">
    <text evidence="10 13">In the N-terminal section; belongs to the UvrB family.</text>
</comment>
<evidence type="ECO:0000256" key="2">
    <source>
        <dbReference type="ARBA" id="ARBA00022490"/>
    </source>
</evidence>
<comment type="subcellular location">
    <subcellularLocation>
        <location evidence="1 13">Cytoplasm</location>
    </subcellularLocation>
</comment>
<name>A0A6I2GQ49_9LACT</name>
<evidence type="ECO:0000256" key="13">
    <source>
        <dbReference type="HAMAP-Rule" id="MF_00969"/>
    </source>
</evidence>
<evidence type="ECO:0000256" key="7">
    <source>
        <dbReference type="ARBA" id="ARBA00022840"/>
    </source>
</evidence>
<dbReference type="Pfam" id="PF00271">
    <property type="entry name" value="Helicase_C"/>
    <property type="match status" value="1"/>
</dbReference>
<sequence length="1185" mass="134437">MLSKLNTQAFQPAVKQINTASQKGLPHLVTGLDASARSVMIAELYHQRPQQLLIVEPSATVLTQLYEDLQQLLPGVKILQFAAEESLALEFSHASLDSVAQRVVALNSLASGEDCIVLTSVAGVRKRLTPVDKWRYEMMRLSVGSEMERTVLEQKLSYFGYARQAMVQAPGEYSVRGSIVDVYPLNTDYPVRLDFFDTELDSIRYFDAETQTSIENIEQFDLLPAKDVLFSIAEQQTAFKSVEIHLAKVVEQIEDDEFANLVQRGMQHQRELLASGEPLKFPLAYLEFWDTEDTSLVDYLGSNGLLVINEFGKIHQTELQYTNDDMYWLEQEITHGQLPPKLNIRLSAFEVLKHSQVARVHFVMIQKNMGNMAFESMHSFQYRSMNPFFNQMPLIKTEVDHWFKQKVTVQILVSSHKQAVKTQQLFEEYNVKPTVIQESEQAQANAVNIVVGGLANGFELPLDKWVVLTEKELFNQVKKRKIKQQHLSNAERIKSYSELNIGDYVVHASHGIGQYTGLDTIEINGVHRDLLAIEYQNNARVLIPVDQIDMIKKYVSAESRTPKVHKLGGTDWAKTKKKVASKIEDIADELIALYAKREQEEGYAFGKDTPEQAEFENAFAYVETDDQLRSASEIKKDMEKIRPMDRLLVGDVGYGKTEVAMRAIFKAVMDGKQVAFLVPTTILAQQHYNSLIERFAEYPFEVGMLSRFVTRSKQNETIKGLENGAVNIVVGTHRVLSKDIKFQDLGLLIVDEEQRFGVRHKERLKQLKAQVDVLTLTATPIPRTLHMSMIGVRDLSLIETPPSNRYPVQTYVMERNDGVILSGIEREMARGGQVFYLHNRVATIFQRAEEISQLVPEARIGVAHGQMSEVELENVLIDFIQGNYDVLVTTTIIETGVDIPNANTMFIDNADQMGLSTLYQLRGRVGRTNRIAYAYLMYEPFKQLSEVSEKRLQAIREFTELGSGFKIAMRDLSIRGAGNLLGKQQSGFIDSVGFDMYSQMLKEAVDVKRGKKPVSKQASSSQQMEWDIAVDAYIPSSYISDELQKISVYKSIQQIDSEEEYRNLQDQLIDRFGEFPGEVADLLDIALIKHFGLLSGVTLIKQQGQYVNVYFNPIASDILKGPKIFEALQDIKLRAELGMEDQQLKVSLLIQGKPSYQWLDILRHFVVNTSEMIAAEENITEEVEN</sequence>
<evidence type="ECO:0000256" key="1">
    <source>
        <dbReference type="ARBA" id="ARBA00004496"/>
    </source>
</evidence>
<dbReference type="Pfam" id="PF21132">
    <property type="entry name" value="MFD_D3"/>
    <property type="match status" value="1"/>
</dbReference>
<gene>
    <name evidence="13 16" type="primary">mfd</name>
    <name evidence="16" type="ORF">GIY09_06690</name>
</gene>
<evidence type="ECO:0000256" key="4">
    <source>
        <dbReference type="ARBA" id="ARBA00022763"/>
    </source>
</evidence>
<keyword evidence="4 13" id="KW-0227">DNA damage</keyword>
<feature type="domain" description="Helicase ATP-binding" evidence="14">
    <location>
        <begin position="637"/>
        <end position="798"/>
    </location>
</feature>
<dbReference type="InterPro" id="IPR001650">
    <property type="entry name" value="Helicase_C-like"/>
</dbReference>
<dbReference type="PROSITE" id="PS51192">
    <property type="entry name" value="HELICASE_ATP_BIND_1"/>
    <property type="match status" value="1"/>
</dbReference>
<evidence type="ECO:0000313" key="17">
    <source>
        <dbReference type="Proteomes" id="UP000430975"/>
    </source>
</evidence>
<dbReference type="InterPro" id="IPR037235">
    <property type="entry name" value="TRCF-like_C_D7"/>
</dbReference>
<dbReference type="PANTHER" id="PTHR47964">
    <property type="entry name" value="ATP-DEPENDENT DNA HELICASE HOMOLOG RECG, CHLOROPLASTIC"/>
    <property type="match status" value="1"/>
</dbReference>
<keyword evidence="7 13" id="KW-0067">ATP-binding</keyword>
<dbReference type="SUPFAM" id="SSF52540">
    <property type="entry name" value="P-loop containing nucleoside triphosphate hydrolases"/>
    <property type="match status" value="4"/>
</dbReference>
<comment type="function">
    <text evidence="13">Couples transcription and DNA repair by recognizing RNA polymerase (RNAP) stalled at DNA lesions. Mediates ATP-dependent release of RNAP and its truncated transcript from the DNA, and recruitment of nucleotide excision repair machinery to the damaged site.</text>
</comment>
<keyword evidence="8 13" id="KW-0238">DNA-binding</keyword>
<evidence type="ECO:0000259" key="15">
    <source>
        <dbReference type="PROSITE" id="PS51194"/>
    </source>
</evidence>
<dbReference type="PANTHER" id="PTHR47964:SF1">
    <property type="entry name" value="ATP-DEPENDENT DNA HELICASE HOMOLOG RECG, CHLOROPLASTIC"/>
    <property type="match status" value="1"/>
</dbReference>
<dbReference type="InterPro" id="IPR011545">
    <property type="entry name" value="DEAD/DEAH_box_helicase_dom"/>
</dbReference>
<dbReference type="GO" id="GO:0016787">
    <property type="term" value="F:hydrolase activity"/>
    <property type="evidence" value="ECO:0007669"/>
    <property type="project" value="UniProtKB-KW"/>
</dbReference>
<dbReference type="Gene3D" id="3.40.50.300">
    <property type="entry name" value="P-loop containing nucleotide triphosphate hydrolases"/>
    <property type="match status" value="2"/>
</dbReference>
<evidence type="ECO:0000256" key="3">
    <source>
        <dbReference type="ARBA" id="ARBA00022741"/>
    </source>
</evidence>
<comment type="similarity">
    <text evidence="11 13">In the C-terminal section; belongs to the helicase family. RecG subfamily.</text>
</comment>
<dbReference type="InterPro" id="IPR005118">
    <property type="entry name" value="TRCF_C"/>
</dbReference>
<dbReference type="InterPro" id="IPR003711">
    <property type="entry name" value="CarD-like/TRCF_RID"/>
</dbReference>
<dbReference type="SMART" id="SM00487">
    <property type="entry name" value="DEXDc"/>
    <property type="match status" value="1"/>
</dbReference>
<dbReference type="InterPro" id="IPR004576">
    <property type="entry name" value="Mfd"/>
</dbReference>
<keyword evidence="5 13" id="KW-0378">Hydrolase</keyword>
<dbReference type="Gene3D" id="3.40.50.11140">
    <property type="match status" value="1"/>
</dbReference>
<dbReference type="SMART" id="SM00982">
    <property type="entry name" value="TRCF"/>
    <property type="match status" value="1"/>
</dbReference>
<evidence type="ECO:0000256" key="12">
    <source>
        <dbReference type="ARBA" id="ARBA00070128"/>
    </source>
</evidence>
<dbReference type="Gene3D" id="2.40.10.170">
    <property type="match status" value="1"/>
</dbReference>
<dbReference type="Pfam" id="PF03461">
    <property type="entry name" value="TRCF"/>
    <property type="match status" value="1"/>
</dbReference>
<dbReference type="CDD" id="cd17991">
    <property type="entry name" value="DEXHc_TRCF"/>
    <property type="match status" value="1"/>
</dbReference>
<dbReference type="GO" id="GO:0006355">
    <property type="term" value="P:regulation of DNA-templated transcription"/>
    <property type="evidence" value="ECO:0007669"/>
    <property type="project" value="UniProtKB-UniRule"/>
</dbReference>
<evidence type="ECO:0000256" key="9">
    <source>
        <dbReference type="ARBA" id="ARBA00023204"/>
    </source>
</evidence>
<feature type="domain" description="Helicase C-terminal" evidence="15">
    <location>
        <begin position="823"/>
        <end position="973"/>
    </location>
</feature>
<dbReference type="InterPro" id="IPR041471">
    <property type="entry name" value="UvrB_inter"/>
</dbReference>
<dbReference type="SUPFAM" id="SSF141259">
    <property type="entry name" value="CarD-like"/>
    <property type="match status" value="1"/>
</dbReference>
<dbReference type="EC" id="3.6.4.-" evidence="13"/>
<dbReference type="SUPFAM" id="SSF143517">
    <property type="entry name" value="TRCF domain-like"/>
    <property type="match status" value="1"/>
</dbReference>
<evidence type="ECO:0000256" key="10">
    <source>
        <dbReference type="ARBA" id="ARBA00061104"/>
    </source>
</evidence>
<evidence type="ECO:0000259" key="14">
    <source>
        <dbReference type="PROSITE" id="PS51192"/>
    </source>
</evidence>
<dbReference type="InterPro" id="IPR027417">
    <property type="entry name" value="P-loop_NTPase"/>
</dbReference>
<keyword evidence="3 13" id="KW-0547">Nucleotide-binding</keyword>
<dbReference type="Pfam" id="PF17757">
    <property type="entry name" value="UvrB_inter"/>
    <property type="match status" value="1"/>
</dbReference>
<comment type="caution">
    <text evidence="16">The sequence shown here is derived from an EMBL/GenBank/DDBJ whole genome shotgun (WGS) entry which is preliminary data.</text>
</comment>
<dbReference type="Gene3D" id="3.90.1150.50">
    <property type="entry name" value="Transcription-repair-coupling factor, D7 domain"/>
    <property type="match status" value="1"/>
</dbReference>
<dbReference type="SMART" id="SM01058">
    <property type="entry name" value="CarD_TRCF"/>
    <property type="match status" value="1"/>
</dbReference>
<dbReference type="SMART" id="SM00490">
    <property type="entry name" value="HELICc"/>
    <property type="match status" value="1"/>
</dbReference>
<evidence type="ECO:0000256" key="11">
    <source>
        <dbReference type="ARBA" id="ARBA00061399"/>
    </source>
</evidence>
<evidence type="ECO:0000256" key="5">
    <source>
        <dbReference type="ARBA" id="ARBA00022801"/>
    </source>
</evidence>
<dbReference type="NCBIfam" id="TIGR00580">
    <property type="entry name" value="mfd"/>
    <property type="match status" value="1"/>
</dbReference>
<keyword evidence="9 13" id="KW-0234">DNA repair</keyword>
<dbReference type="GO" id="GO:0003684">
    <property type="term" value="F:damaged DNA binding"/>
    <property type="evidence" value="ECO:0007669"/>
    <property type="project" value="InterPro"/>
</dbReference>
<evidence type="ECO:0000313" key="16">
    <source>
        <dbReference type="EMBL" id="MRI85565.1"/>
    </source>
</evidence>
<dbReference type="Pfam" id="PF00270">
    <property type="entry name" value="DEAD"/>
    <property type="match status" value="1"/>
</dbReference>
<protein>
    <recommendedName>
        <fullName evidence="12 13">Transcription-repair-coupling factor</fullName>
        <shortName evidence="13">TRCF</shortName>
        <ecNumber evidence="13">3.6.4.-</ecNumber>
    </recommendedName>
</protein>
<dbReference type="GO" id="GO:0005524">
    <property type="term" value="F:ATP binding"/>
    <property type="evidence" value="ECO:0007669"/>
    <property type="project" value="UniProtKB-UniRule"/>
</dbReference>
<dbReference type="FunFam" id="3.40.50.300:FF:000546">
    <property type="entry name" value="Transcription-repair-coupling factor"/>
    <property type="match status" value="1"/>
</dbReference>
<reference evidence="16 17" key="1">
    <citation type="submission" date="2019-11" db="EMBL/GenBank/DDBJ databases">
        <title>Characterisation of Fundicoccus ignavus gen. nov. sp. nov., a novel genus of the family Aerococcaceae isolated from bulk tank milk.</title>
        <authorList>
            <person name="Siebert A."/>
            <person name="Huptas C."/>
            <person name="Wenning M."/>
            <person name="Scherer S."/>
            <person name="Doll E.V."/>
        </authorList>
    </citation>
    <scope>NUCLEOTIDE SEQUENCE [LARGE SCALE GENOMIC DNA]</scope>
    <source>
        <strain evidence="16 17">WS4759</strain>
    </source>
</reference>
<dbReference type="InterPro" id="IPR047112">
    <property type="entry name" value="RecG/Mfd"/>
</dbReference>
<evidence type="ECO:0000256" key="8">
    <source>
        <dbReference type="ARBA" id="ARBA00023125"/>
    </source>
</evidence>
<keyword evidence="2 13" id="KW-0963">Cytoplasm</keyword>
<accession>A0A6I2GQ49</accession>
<dbReference type="GO" id="GO:0000716">
    <property type="term" value="P:transcription-coupled nucleotide-excision repair, DNA damage recognition"/>
    <property type="evidence" value="ECO:0007669"/>
    <property type="project" value="UniProtKB-UniRule"/>
</dbReference>
<dbReference type="AlphaFoldDB" id="A0A6I2GQ49"/>
<dbReference type="PROSITE" id="PS51194">
    <property type="entry name" value="HELICASE_CTER"/>
    <property type="match status" value="1"/>
</dbReference>
<organism evidence="16 17">
    <name type="scientific">Fundicoccus ignavus</name>
    <dbReference type="NCBI Taxonomy" id="2664442"/>
    <lineage>
        <taxon>Bacteria</taxon>
        <taxon>Bacillati</taxon>
        <taxon>Bacillota</taxon>
        <taxon>Bacilli</taxon>
        <taxon>Lactobacillales</taxon>
        <taxon>Aerococcaceae</taxon>
        <taxon>Fundicoccus</taxon>
    </lineage>
</organism>